<dbReference type="InterPro" id="IPR027417">
    <property type="entry name" value="P-loop_NTPase"/>
</dbReference>
<organism evidence="1 2">
    <name type="scientific">Heliocybe sulcata</name>
    <dbReference type="NCBI Taxonomy" id="5364"/>
    <lineage>
        <taxon>Eukaryota</taxon>
        <taxon>Fungi</taxon>
        <taxon>Dikarya</taxon>
        <taxon>Basidiomycota</taxon>
        <taxon>Agaricomycotina</taxon>
        <taxon>Agaricomycetes</taxon>
        <taxon>Gloeophyllales</taxon>
        <taxon>Gloeophyllaceae</taxon>
        <taxon>Heliocybe</taxon>
    </lineage>
</organism>
<dbReference type="Gene3D" id="3.40.50.300">
    <property type="entry name" value="P-loop containing nucleotide triphosphate hydrolases"/>
    <property type="match status" value="1"/>
</dbReference>
<dbReference type="InterPro" id="IPR025662">
    <property type="entry name" value="Sigma_54_int_dom_ATP-bd_1"/>
</dbReference>
<reference evidence="1 2" key="1">
    <citation type="journal article" date="2019" name="Nat. Ecol. Evol.">
        <title>Megaphylogeny resolves global patterns of mushroom evolution.</title>
        <authorList>
            <person name="Varga T."/>
            <person name="Krizsan K."/>
            <person name="Foldi C."/>
            <person name="Dima B."/>
            <person name="Sanchez-Garcia M."/>
            <person name="Sanchez-Ramirez S."/>
            <person name="Szollosi G.J."/>
            <person name="Szarkandi J.G."/>
            <person name="Papp V."/>
            <person name="Albert L."/>
            <person name="Andreopoulos W."/>
            <person name="Angelini C."/>
            <person name="Antonin V."/>
            <person name="Barry K.W."/>
            <person name="Bougher N.L."/>
            <person name="Buchanan P."/>
            <person name="Buyck B."/>
            <person name="Bense V."/>
            <person name="Catcheside P."/>
            <person name="Chovatia M."/>
            <person name="Cooper J."/>
            <person name="Damon W."/>
            <person name="Desjardin D."/>
            <person name="Finy P."/>
            <person name="Geml J."/>
            <person name="Haridas S."/>
            <person name="Hughes K."/>
            <person name="Justo A."/>
            <person name="Karasinski D."/>
            <person name="Kautmanova I."/>
            <person name="Kiss B."/>
            <person name="Kocsube S."/>
            <person name="Kotiranta H."/>
            <person name="LaButti K.M."/>
            <person name="Lechner B.E."/>
            <person name="Liimatainen K."/>
            <person name="Lipzen A."/>
            <person name="Lukacs Z."/>
            <person name="Mihaltcheva S."/>
            <person name="Morgado L.N."/>
            <person name="Niskanen T."/>
            <person name="Noordeloos M.E."/>
            <person name="Ohm R.A."/>
            <person name="Ortiz-Santana B."/>
            <person name="Ovrebo C."/>
            <person name="Racz N."/>
            <person name="Riley R."/>
            <person name="Savchenko A."/>
            <person name="Shiryaev A."/>
            <person name="Soop K."/>
            <person name="Spirin V."/>
            <person name="Szebenyi C."/>
            <person name="Tomsovsky M."/>
            <person name="Tulloss R.E."/>
            <person name="Uehling J."/>
            <person name="Grigoriev I.V."/>
            <person name="Vagvolgyi C."/>
            <person name="Papp T."/>
            <person name="Martin F.M."/>
            <person name="Miettinen O."/>
            <person name="Hibbett D.S."/>
            <person name="Nagy L.G."/>
        </authorList>
    </citation>
    <scope>NUCLEOTIDE SEQUENCE [LARGE SCALE GENOMIC DNA]</scope>
    <source>
        <strain evidence="1 2">OMC1185</strain>
    </source>
</reference>
<dbReference type="OrthoDB" id="2611327at2759"/>
<protein>
    <submittedName>
        <fullName evidence="1">Uncharacterized protein</fullName>
    </submittedName>
</protein>
<gene>
    <name evidence="1" type="ORF">OE88DRAFT_430304</name>
</gene>
<accession>A0A5C3MX69</accession>
<evidence type="ECO:0000313" key="1">
    <source>
        <dbReference type="EMBL" id="TFK49482.1"/>
    </source>
</evidence>
<dbReference type="STRING" id="5364.A0A5C3MX69"/>
<dbReference type="EMBL" id="ML213516">
    <property type="protein sequence ID" value="TFK49482.1"/>
    <property type="molecule type" value="Genomic_DNA"/>
</dbReference>
<keyword evidence="2" id="KW-1185">Reference proteome</keyword>
<dbReference type="Proteomes" id="UP000305948">
    <property type="component" value="Unassembled WGS sequence"/>
</dbReference>
<dbReference type="CDD" id="cd00882">
    <property type="entry name" value="Ras_like_GTPase"/>
    <property type="match status" value="1"/>
</dbReference>
<sequence>MQLLLTDNALEVVRDTSEANAEDRRVASLTSCAVTAVDTATSTQDDRVLCVHWFLSWRYRLTDQTFTLVRDTSTKDQWITVAHEEVFSSADVTPALMPGCDQSSEAIRPMTPTSGTNAVLDYPPSFAPAITPEAPQPVLAKKKSLMPWKKTQVTVILIGETGVGKTAFLSLLYNVCAGVPLEAWAPVHLEANEAGGSKSGSQTLGPMMYTIPCENGSSLRILDTPGLADTRGVEKDEEHKAAIAEYIKDHTETIDAVIILANGTNARLGVATQYTLTMISGMFPHSLVDNIGFVFTMVANIFSFNFESLSLPPELRNARHWKMDNPLAQWLKYQDAQRQDPPVDEEDLAEMHDTVFKGYRKTFALLNDLFIWLDDRRVQPTKEINELYEMTMNIESSISNVVSRIGQTEARRTELIALQARIAEQNQIKSINAKYQEIISRADWEHESTEKHNTLCVVGGCYSNCHLECQLDFTLERHELVGCAAFQMQDVCWICSHKVLDHQHYRSQWVQRMRQEEITDEAAKARFEGAETQSQELEVVKKYMEKTIHSYEEAIRNDQEQLGALCVRYSQLALSGSFAGVIDSTIRVLKTRLEDMKREGQSNGAQERMIRNITVLEKKLQVITEAEKKRGASESIVNRVGGVAQSVVKGVFRV</sequence>
<dbReference type="AlphaFoldDB" id="A0A5C3MX69"/>
<dbReference type="SUPFAM" id="SSF52540">
    <property type="entry name" value="P-loop containing nucleoside triphosphate hydrolases"/>
    <property type="match status" value="1"/>
</dbReference>
<proteinExistence type="predicted"/>
<dbReference type="PROSITE" id="PS00675">
    <property type="entry name" value="SIGMA54_INTERACT_1"/>
    <property type="match status" value="1"/>
</dbReference>
<dbReference type="PANTHER" id="PTHR32046">
    <property type="entry name" value="G DOMAIN-CONTAINING PROTEIN"/>
    <property type="match status" value="1"/>
</dbReference>
<evidence type="ECO:0000313" key="2">
    <source>
        <dbReference type="Proteomes" id="UP000305948"/>
    </source>
</evidence>
<name>A0A5C3MX69_9AGAM</name>